<dbReference type="EMBL" id="JACOOK010000002">
    <property type="protein sequence ID" value="MBC5616066.1"/>
    <property type="molecule type" value="Genomic_DNA"/>
</dbReference>
<proteinExistence type="predicted"/>
<gene>
    <name evidence="1" type="ORF">H8S08_03410</name>
</gene>
<dbReference type="InterPro" id="IPR042278">
    <property type="entry name" value="Mfa-like_1_N"/>
</dbReference>
<accession>A0ABR7CK96</accession>
<dbReference type="Pfam" id="PF13149">
    <property type="entry name" value="Mfa_like_1"/>
    <property type="match status" value="1"/>
</dbReference>
<dbReference type="Gene3D" id="2.60.40.2620">
    <property type="entry name" value="Fimbrillin-like"/>
    <property type="match status" value="1"/>
</dbReference>
<keyword evidence="2" id="KW-1185">Reference proteome</keyword>
<organism evidence="1 2">
    <name type="scientific">Alistipes hominis</name>
    <dbReference type="NCBI Taxonomy" id="2763015"/>
    <lineage>
        <taxon>Bacteria</taxon>
        <taxon>Pseudomonadati</taxon>
        <taxon>Bacteroidota</taxon>
        <taxon>Bacteroidia</taxon>
        <taxon>Bacteroidales</taxon>
        <taxon>Rikenellaceae</taxon>
        <taxon>Alistipes</taxon>
    </lineage>
</organism>
<dbReference type="Proteomes" id="UP000636891">
    <property type="component" value="Unassembled WGS sequence"/>
</dbReference>
<reference evidence="1 2" key="1">
    <citation type="submission" date="2020-08" db="EMBL/GenBank/DDBJ databases">
        <title>Genome public.</title>
        <authorList>
            <person name="Liu C."/>
            <person name="Sun Q."/>
        </authorList>
    </citation>
    <scope>NUCLEOTIDE SEQUENCE [LARGE SCALE GENOMIC DNA]</scope>
    <source>
        <strain evidence="1 2">New-7</strain>
    </source>
</reference>
<dbReference type="CDD" id="cd13120">
    <property type="entry name" value="BF2867_like_N"/>
    <property type="match status" value="1"/>
</dbReference>
<comment type="caution">
    <text evidence="1">The sequence shown here is derived from an EMBL/GenBank/DDBJ whole genome shotgun (WGS) entry which is preliminary data.</text>
</comment>
<dbReference type="InterPro" id="IPR025049">
    <property type="entry name" value="Mfa-like_1"/>
</dbReference>
<sequence length="260" mass="27615">MLFSYNGSAWSTTTPMYWYNRTATHTFYAYYPYNASNQSNVVPMPVLANQQVSTAVDVACDMLVTGPKQQAYPAGSSVAFVFSHAFSVLQFNITMGVINTYTLKSLTLRGGNTASGSSGYGIVNTVNTVAQIGYNLVTGAVQAAANNSSVYAQTLTKSIPSTGLIGSIPVTVYVLALPGQYLNPVPAVKFTVAPLIGSNQDTDYANLSNNTFSAGTKYVYNVKIGGIITKVPQPCGAAGKLPVTIERDTVINLSNKSFIH</sequence>
<name>A0ABR7CK96_9BACT</name>
<protein>
    <submittedName>
        <fullName evidence="1">Fimbrillin family protein</fullName>
    </submittedName>
</protein>
<evidence type="ECO:0000313" key="1">
    <source>
        <dbReference type="EMBL" id="MBC5616066.1"/>
    </source>
</evidence>
<evidence type="ECO:0000313" key="2">
    <source>
        <dbReference type="Proteomes" id="UP000636891"/>
    </source>
</evidence>